<evidence type="ECO:0000256" key="1">
    <source>
        <dbReference type="SAM" id="MobiDB-lite"/>
    </source>
</evidence>
<dbReference type="EMBL" id="CABFNB010000114">
    <property type="protein sequence ID" value="VTZ63008.1"/>
    <property type="molecule type" value="Genomic_DNA"/>
</dbReference>
<protein>
    <submittedName>
        <fullName evidence="2">Uncharacterized protein</fullName>
    </submittedName>
</protein>
<accession>A0A508WZP2</accession>
<dbReference type="Proteomes" id="UP000507954">
    <property type="component" value="Unassembled WGS sequence"/>
</dbReference>
<organism evidence="2">
    <name type="scientific">Sinorhizobium medicae</name>
    <dbReference type="NCBI Taxonomy" id="110321"/>
    <lineage>
        <taxon>Bacteria</taxon>
        <taxon>Pseudomonadati</taxon>
        <taxon>Pseudomonadota</taxon>
        <taxon>Alphaproteobacteria</taxon>
        <taxon>Hyphomicrobiales</taxon>
        <taxon>Rhizobiaceae</taxon>
        <taxon>Sinorhizobium/Ensifer group</taxon>
        <taxon>Sinorhizobium</taxon>
    </lineage>
</organism>
<evidence type="ECO:0000313" key="2">
    <source>
        <dbReference type="EMBL" id="VTZ63008.1"/>
    </source>
</evidence>
<gene>
    <name evidence="2" type="ORF">EMEDMD4_470060</name>
</gene>
<reference evidence="2" key="1">
    <citation type="submission" date="2019-06" db="EMBL/GenBank/DDBJ databases">
        <authorList>
            <person name="Le Quere A."/>
            <person name="Colella S."/>
        </authorList>
    </citation>
    <scope>NUCLEOTIDE SEQUENCE</scope>
    <source>
        <strain evidence="2">EmedicaeMD41</strain>
    </source>
</reference>
<feature type="region of interest" description="Disordered" evidence="1">
    <location>
        <begin position="1"/>
        <end position="45"/>
    </location>
</feature>
<name>A0A508WZP2_9HYPH</name>
<sequence length="122" mass="13565">MNRISRQDQRQGRDHGHRSEQKKEPLMHRRRPFAHELSAQDGRSRDSAALANCALVSVFSQDYCRSAGISGQSSRGALPRKVSPGSQSRCYIDDITAYPQAALEASAFALTLPLRVNRRVSV</sequence>
<feature type="compositionally biased region" description="Basic and acidic residues" evidence="1">
    <location>
        <begin position="1"/>
        <end position="27"/>
    </location>
</feature>
<proteinExistence type="predicted"/>
<dbReference type="AlphaFoldDB" id="A0A508WZP2"/>